<feature type="region of interest" description="Disordered" evidence="1">
    <location>
        <begin position="119"/>
        <end position="152"/>
    </location>
</feature>
<evidence type="ECO:0000313" key="3">
    <source>
        <dbReference type="Proteomes" id="UP000076761"/>
    </source>
</evidence>
<evidence type="ECO:0000256" key="1">
    <source>
        <dbReference type="SAM" id="MobiDB-lite"/>
    </source>
</evidence>
<gene>
    <name evidence="2" type="ORF">NEOLEDRAFT_1178842</name>
</gene>
<keyword evidence="3" id="KW-1185">Reference proteome</keyword>
<sequence>MWQTSQYRYSSTLKSPRCSTSSEVTVAKNVLGRWECPISESRGNWQTPRWPLAKWPSKKEGCRKMNIPLSRYMEHKKAPCIHQVMEDAIDGRLDVEKTEGVYNTESTGEQKRVKELGISPSSETRSNKIEMPRNPLDPREIDTVPFPRRREEGVSREQLFDVFSRVIETYTEKAQDSAAN</sequence>
<dbReference type="EMBL" id="KV425574">
    <property type="protein sequence ID" value="KZT25100.1"/>
    <property type="molecule type" value="Genomic_DNA"/>
</dbReference>
<name>A0A165SFY9_9AGAM</name>
<accession>A0A165SFY9</accession>
<dbReference type="Proteomes" id="UP000076761">
    <property type="component" value="Unassembled WGS sequence"/>
</dbReference>
<proteinExistence type="predicted"/>
<reference evidence="2 3" key="1">
    <citation type="journal article" date="2016" name="Mol. Biol. Evol.">
        <title>Comparative Genomics of Early-Diverging Mushroom-Forming Fungi Provides Insights into the Origins of Lignocellulose Decay Capabilities.</title>
        <authorList>
            <person name="Nagy L.G."/>
            <person name="Riley R."/>
            <person name="Tritt A."/>
            <person name="Adam C."/>
            <person name="Daum C."/>
            <person name="Floudas D."/>
            <person name="Sun H."/>
            <person name="Yadav J.S."/>
            <person name="Pangilinan J."/>
            <person name="Larsson K.H."/>
            <person name="Matsuura K."/>
            <person name="Barry K."/>
            <person name="Labutti K."/>
            <person name="Kuo R."/>
            <person name="Ohm R.A."/>
            <person name="Bhattacharya S.S."/>
            <person name="Shirouzu T."/>
            <person name="Yoshinaga Y."/>
            <person name="Martin F.M."/>
            <person name="Grigoriev I.V."/>
            <person name="Hibbett D.S."/>
        </authorList>
    </citation>
    <scope>NUCLEOTIDE SEQUENCE [LARGE SCALE GENOMIC DNA]</scope>
    <source>
        <strain evidence="2 3">HHB14362 ss-1</strain>
    </source>
</reference>
<organism evidence="2 3">
    <name type="scientific">Neolentinus lepideus HHB14362 ss-1</name>
    <dbReference type="NCBI Taxonomy" id="1314782"/>
    <lineage>
        <taxon>Eukaryota</taxon>
        <taxon>Fungi</taxon>
        <taxon>Dikarya</taxon>
        <taxon>Basidiomycota</taxon>
        <taxon>Agaricomycotina</taxon>
        <taxon>Agaricomycetes</taxon>
        <taxon>Gloeophyllales</taxon>
        <taxon>Gloeophyllaceae</taxon>
        <taxon>Neolentinus</taxon>
    </lineage>
</organism>
<evidence type="ECO:0000313" key="2">
    <source>
        <dbReference type="EMBL" id="KZT25100.1"/>
    </source>
</evidence>
<feature type="compositionally biased region" description="Basic and acidic residues" evidence="1">
    <location>
        <begin position="125"/>
        <end position="152"/>
    </location>
</feature>
<dbReference type="AlphaFoldDB" id="A0A165SFY9"/>
<protein>
    <submittedName>
        <fullName evidence="2">Uncharacterized protein</fullName>
    </submittedName>
</protein>
<dbReference type="InParanoid" id="A0A165SFY9"/>